<sequence>MDETHIVNINKLKHNFQSLLKLQKNITDVRTTAHKKLQECKQVYNDLSKKNNKKVLLFCLDAFFFQYKTFTLEMEHLDKFRALLNNRVYCDYYKLNQLIVEFIQKNKAELDIEETQTKSFPAYKELEPFQQYKPEDIRDIHENILFLLNNLYNKCQDKYKERDAYNDKHQVGFTISNLINTLTYEINILLQQIRLYIDYLAFFHISQKKQMKRLSMKFSEFYDDMEANLQCTTTYTIDDIEEVDDTLSSTYEEKDFNGTEGVHQWDCDNMPFDVALDVPANTPINTPVNTPVIGAIPNKEIVSEASSNTLDECDVISQDDSKESIDNT</sequence>
<proteinExistence type="predicted"/>
<accession>A0A6C0AUZ6</accession>
<protein>
    <submittedName>
        <fullName evidence="1">Uncharacterized protein</fullName>
    </submittedName>
</protein>
<dbReference type="AlphaFoldDB" id="A0A6C0AUZ6"/>
<dbReference type="EMBL" id="MN738750">
    <property type="protein sequence ID" value="QHS83180.1"/>
    <property type="molecule type" value="Genomic_DNA"/>
</dbReference>
<organism evidence="1">
    <name type="scientific">viral metagenome</name>
    <dbReference type="NCBI Taxonomy" id="1070528"/>
    <lineage>
        <taxon>unclassified sequences</taxon>
        <taxon>metagenomes</taxon>
        <taxon>organismal metagenomes</taxon>
    </lineage>
</organism>
<evidence type="ECO:0000313" key="1">
    <source>
        <dbReference type="EMBL" id="QHS83180.1"/>
    </source>
</evidence>
<name>A0A6C0AUZ6_9ZZZZ</name>
<reference evidence="1" key="1">
    <citation type="journal article" date="2020" name="Nature">
        <title>Giant virus diversity and host interactions through global metagenomics.</title>
        <authorList>
            <person name="Schulz F."/>
            <person name="Roux S."/>
            <person name="Paez-Espino D."/>
            <person name="Jungbluth S."/>
            <person name="Walsh D.A."/>
            <person name="Denef V.J."/>
            <person name="McMahon K.D."/>
            <person name="Konstantinidis K.T."/>
            <person name="Eloe-Fadrosh E.A."/>
            <person name="Kyrpides N.C."/>
            <person name="Woyke T."/>
        </authorList>
    </citation>
    <scope>NUCLEOTIDE SEQUENCE</scope>
    <source>
        <strain evidence="1">GVMAG-S-ERX555943-30</strain>
    </source>
</reference>